<accession>A0A8J2KN17</accession>
<reference evidence="1" key="1">
    <citation type="submission" date="2021-06" db="EMBL/GenBank/DDBJ databases">
        <authorList>
            <person name="Hodson N. C."/>
            <person name="Mongue J. A."/>
            <person name="Jaron S. K."/>
        </authorList>
    </citation>
    <scope>NUCLEOTIDE SEQUENCE</scope>
</reference>
<dbReference type="Proteomes" id="UP000708208">
    <property type="component" value="Unassembled WGS sequence"/>
</dbReference>
<dbReference type="AlphaFoldDB" id="A0A8J2KN17"/>
<evidence type="ECO:0000313" key="2">
    <source>
        <dbReference type="Proteomes" id="UP000708208"/>
    </source>
</evidence>
<gene>
    <name evidence="1" type="ORF">AFUS01_LOCUS27118</name>
</gene>
<organism evidence="1 2">
    <name type="scientific">Allacma fusca</name>
    <dbReference type="NCBI Taxonomy" id="39272"/>
    <lineage>
        <taxon>Eukaryota</taxon>
        <taxon>Metazoa</taxon>
        <taxon>Ecdysozoa</taxon>
        <taxon>Arthropoda</taxon>
        <taxon>Hexapoda</taxon>
        <taxon>Collembola</taxon>
        <taxon>Symphypleona</taxon>
        <taxon>Sminthuridae</taxon>
        <taxon>Allacma</taxon>
    </lineage>
</organism>
<name>A0A8J2KN17_9HEXA</name>
<protein>
    <submittedName>
        <fullName evidence="1">Uncharacterized protein</fullName>
    </submittedName>
</protein>
<comment type="caution">
    <text evidence="1">The sequence shown here is derived from an EMBL/GenBank/DDBJ whole genome shotgun (WGS) entry which is preliminary data.</text>
</comment>
<evidence type="ECO:0000313" key="1">
    <source>
        <dbReference type="EMBL" id="CAG7816501.1"/>
    </source>
</evidence>
<keyword evidence="2" id="KW-1185">Reference proteome</keyword>
<sequence length="171" mass="18082">MSCCAAGCAPPGGCNGNCGGCGGGCCGYGDLGHCGTPCCCCPCGDIRNTIVPIQLDRCCKPCKIMCCGCKSCPTRCPDCACMNLGSPQIALGCGKCICPPRERREKRWPQCNFIKPCLDGNNLFLDEICPLLQVTRNDDSAILLHTNTLTLMAVAQFLEHLTTSKGTLFTT</sequence>
<dbReference type="EMBL" id="CAJVCH010371661">
    <property type="protein sequence ID" value="CAG7816501.1"/>
    <property type="molecule type" value="Genomic_DNA"/>
</dbReference>
<proteinExistence type="predicted"/>